<sequence length="383" mass="44596">MCECCHSCSHCDAYAKRRCVSCSCTHLGEPSSMKRYCRHHRWTCPCCCKKYFRSHSVCGLFPNNKRSKSDEFKFYERHLTGHYLKMKSSSVTDLYRSYALAQKGSAKKKLRKSLCNTVKSCRKSRRDTLPHEVIPHCSPSILQRLDVDYESYKSFMDIPLTYCPTCEDAQYNSNYRMGESYHDYLERLKRSIYSFKDTANSPNELVGNHFLNDLNKLYASVGGGMQHKGTQKDTNVSLETQTLWPNPSEAMREYRAFFGGGHKSRRSFHIRRSSSYRRRSRTPSKTNVGVQYDNWPPYGRRKYSYHVLEHKKQDRPSKSTQRTSSRSSDFVLKYPTRLLPNSRARLSMSIGDRHALMGSLISSRSSKSSIDFDLYERRHTIHA</sequence>
<feature type="region of interest" description="Disordered" evidence="1">
    <location>
        <begin position="268"/>
        <end position="293"/>
    </location>
</feature>
<organism evidence="2">
    <name type="scientific">Zeugodacus cucurbitae</name>
    <name type="common">Melon fruit fly</name>
    <name type="synonym">Bactrocera cucurbitae</name>
    <dbReference type="NCBI Taxonomy" id="28588"/>
    <lineage>
        <taxon>Eukaryota</taxon>
        <taxon>Metazoa</taxon>
        <taxon>Ecdysozoa</taxon>
        <taxon>Arthropoda</taxon>
        <taxon>Hexapoda</taxon>
        <taxon>Insecta</taxon>
        <taxon>Pterygota</taxon>
        <taxon>Neoptera</taxon>
        <taxon>Endopterygota</taxon>
        <taxon>Diptera</taxon>
        <taxon>Brachycera</taxon>
        <taxon>Muscomorpha</taxon>
        <taxon>Tephritoidea</taxon>
        <taxon>Tephritidae</taxon>
        <taxon>Zeugodacus</taxon>
        <taxon>Zeugodacus</taxon>
    </lineage>
</organism>
<name>A0A0A1WFW3_ZEUCU</name>
<feature type="compositionally biased region" description="Low complexity" evidence="1">
    <location>
        <begin position="318"/>
        <end position="328"/>
    </location>
</feature>
<evidence type="ECO:0000313" key="2">
    <source>
        <dbReference type="EMBL" id="JAC97364.1"/>
    </source>
</evidence>
<evidence type="ECO:0000256" key="1">
    <source>
        <dbReference type="SAM" id="MobiDB-lite"/>
    </source>
</evidence>
<keyword evidence="2" id="KW-0647">Proteasome</keyword>
<reference evidence="2" key="1">
    <citation type="submission" date="2014-11" db="EMBL/GenBank/DDBJ databases">
        <authorList>
            <person name="Geib S."/>
        </authorList>
    </citation>
    <scope>NUCLEOTIDE SEQUENCE</scope>
</reference>
<gene>
    <name evidence="2" type="primary">prcB</name>
    <name evidence="2" type="ORF">g.15415</name>
</gene>
<accession>A0A0A1WFW3</accession>
<protein>
    <submittedName>
        <fullName evidence="2">Proteasome subunit beta</fullName>
    </submittedName>
</protein>
<feature type="region of interest" description="Disordered" evidence="1">
    <location>
        <begin position="309"/>
        <end position="328"/>
    </location>
</feature>
<reference evidence="2" key="2">
    <citation type="journal article" date="2015" name="Gigascience">
        <title>Reconstructing a comprehensive transcriptome assembly of a white-pupal translocated strain of the pest fruit fly Bactrocera cucurbitae.</title>
        <authorList>
            <person name="Sim S.B."/>
            <person name="Calla B."/>
            <person name="Hall B."/>
            <person name="DeRego T."/>
            <person name="Geib S.M."/>
        </authorList>
    </citation>
    <scope>NUCLEOTIDE SEQUENCE</scope>
</reference>
<dbReference type="GO" id="GO:0000502">
    <property type="term" value="C:proteasome complex"/>
    <property type="evidence" value="ECO:0007669"/>
    <property type="project" value="UniProtKB-KW"/>
</dbReference>
<dbReference type="AlphaFoldDB" id="A0A0A1WFW3"/>
<feature type="compositionally biased region" description="Basic residues" evidence="1">
    <location>
        <begin position="268"/>
        <end position="282"/>
    </location>
</feature>
<proteinExistence type="predicted"/>
<dbReference type="EMBL" id="GBXI01016927">
    <property type="protein sequence ID" value="JAC97364.1"/>
    <property type="molecule type" value="Transcribed_RNA"/>
</dbReference>